<comment type="caution">
    <text evidence="2">The sequence shown here is derived from an EMBL/GenBank/DDBJ whole genome shotgun (WGS) entry which is preliminary data.</text>
</comment>
<dbReference type="SUPFAM" id="SSF160904">
    <property type="entry name" value="Jann2411-like"/>
    <property type="match status" value="1"/>
</dbReference>
<dbReference type="Pfam" id="PF07336">
    <property type="entry name" value="ABATE"/>
    <property type="match status" value="1"/>
</dbReference>
<dbReference type="Gene3D" id="1.10.3300.10">
    <property type="entry name" value="Jann2411-like domain"/>
    <property type="match status" value="1"/>
</dbReference>
<name>A0A4R5TVS1_9MICC</name>
<dbReference type="RefSeq" id="WP_133403494.1">
    <property type="nucleotide sequence ID" value="NZ_SMTK01000003.1"/>
</dbReference>
<reference evidence="2 3" key="1">
    <citation type="submission" date="2019-03" db="EMBL/GenBank/DDBJ databases">
        <title>Arthrobacter sp. nov., an bacterium isolated from biocrust in Mu Us Desert.</title>
        <authorList>
            <person name="Lixiong L."/>
        </authorList>
    </citation>
    <scope>NUCLEOTIDE SEQUENCE [LARGE SCALE GENOMIC DNA]</scope>
    <source>
        <strain evidence="2 3">SLN-3</strain>
    </source>
</reference>
<evidence type="ECO:0000313" key="2">
    <source>
        <dbReference type="EMBL" id="TDK25216.1"/>
    </source>
</evidence>
<dbReference type="InterPro" id="IPR023286">
    <property type="entry name" value="ABATE_dom_sf"/>
</dbReference>
<dbReference type="AlphaFoldDB" id="A0A4R5TVS1"/>
<dbReference type="Pfam" id="PF11706">
    <property type="entry name" value="zf-CGNR"/>
    <property type="match status" value="1"/>
</dbReference>
<dbReference type="PANTHER" id="PTHR35525">
    <property type="entry name" value="BLL6575 PROTEIN"/>
    <property type="match status" value="1"/>
</dbReference>
<proteinExistence type="predicted"/>
<keyword evidence="3" id="KW-1185">Reference proteome</keyword>
<accession>A0A4R5TVS1</accession>
<dbReference type="PANTHER" id="PTHR35525:SF3">
    <property type="entry name" value="BLL6575 PROTEIN"/>
    <property type="match status" value="1"/>
</dbReference>
<dbReference type="Proteomes" id="UP000295411">
    <property type="component" value="Unassembled WGS sequence"/>
</dbReference>
<gene>
    <name evidence="2" type="ORF">E2F48_07985</name>
</gene>
<dbReference type="InterPro" id="IPR010852">
    <property type="entry name" value="ABATE"/>
</dbReference>
<evidence type="ECO:0000313" key="3">
    <source>
        <dbReference type="Proteomes" id="UP000295411"/>
    </source>
</evidence>
<sequence>MSTSSSPSVLTATPGVEALMAFTNTKATAEKGEEWGSPDQLSHWLSQRMGAPEGLALTPADLAAAKELRDALVVSMLHNAGHAVSEEEVARAQDAIAKIGAAHPLTAMPFSPREKLVPLQSGFAAVLGQVVAALTVTTLEERWHRVKACGNPQCKTAFYDRTRNGAGAYCRANPCGTKMAMRSYRQRKASAAAKDASAEA</sequence>
<dbReference type="OrthoDB" id="3531194at2"/>
<feature type="domain" description="Zinc finger CGNR" evidence="1">
    <location>
        <begin position="145"/>
        <end position="188"/>
    </location>
</feature>
<dbReference type="InterPro" id="IPR021005">
    <property type="entry name" value="Znf_CGNR"/>
</dbReference>
<dbReference type="EMBL" id="SMTK01000003">
    <property type="protein sequence ID" value="TDK25216.1"/>
    <property type="molecule type" value="Genomic_DNA"/>
</dbReference>
<protein>
    <submittedName>
        <fullName evidence="2">Zf-CGNR multi-domain protein</fullName>
    </submittedName>
</protein>
<evidence type="ECO:0000259" key="1">
    <source>
        <dbReference type="Pfam" id="PF11706"/>
    </source>
</evidence>
<organism evidence="2 3">
    <name type="scientific">Arthrobacter crusticola</name>
    <dbReference type="NCBI Taxonomy" id="2547960"/>
    <lineage>
        <taxon>Bacteria</taxon>
        <taxon>Bacillati</taxon>
        <taxon>Actinomycetota</taxon>
        <taxon>Actinomycetes</taxon>
        <taxon>Micrococcales</taxon>
        <taxon>Micrococcaceae</taxon>
        <taxon>Arthrobacter</taxon>
    </lineage>
</organism>